<evidence type="ECO:0000256" key="1">
    <source>
        <dbReference type="SAM" id="MobiDB-lite"/>
    </source>
</evidence>
<dbReference type="CDD" id="cd01650">
    <property type="entry name" value="RT_nLTR_like"/>
    <property type="match status" value="1"/>
</dbReference>
<dbReference type="PANTHER" id="PTHR47510:SF3">
    <property type="entry name" value="ENDO_EXONUCLEASE_PHOSPHATASE DOMAIN-CONTAINING PROTEIN"/>
    <property type="match status" value="1"/>
</dbReference>
<organism evidence="4 5">
    <name type="scientific">Oncorhynchus kisutch</name>
    <name type="common">Coho salmon</name>
    <name type="synonym">Salmo kisutch</name>
    <dbReference type="NCBI Taxonomy" id="8019"/>
    <lineage>
        <taxon>Eukaryota</taxon>
        <taxon>Metazoa</taxon>
        <taxon>Chordata</taxon>
        <taxon>Craniata</taxon>
        <taxon>Vertebrata</taxon>
        <taxon>Euteleostomi</taxon>
        <taxon>Actinopterygii</taxon>
        <taxon>Neopterygii</taxon>
        <taxon>Teleostei</taxon>
        <taxon>Protacanthopterygii</taxon>
        <taxon>Salmoniformes</taxon>
        <taxon>Salmonidae</taxon>
        <taxon>Salmoninae</taxon>
        <taxon>Oncorhynchus</taxon>
    </lineage>
</organism>
<dbReference type="GO" id="GO:0003824">
    <property type="term" value="F:catalytic activity"/>
    <property type="evidence" value="ECO:0007669"/>
    <property type="project" value="InterPro"/>
</dbReference>
<sequence>MIPRRTNKMADGRQGGAAGAASHSNAVILSKPSGVRRSQLSNSCKELKRNYVFYLQYSAMIVSYVAALLIISVRPCWDDTISLLPENINTKHIGSPFHGSGQYTAYHNVLNIGQVYLAPYSTEPLRRNKHKSNIYRKLLNYMFATLLLSGDVQLNPGPNITEPVIRTGVESGGWPRPLVVAAVEVGECYGPMVSLDSPSSRIDFDSSNIPESLYAIPDSASGTQAILISSPHPVQAGGIVNCATELPLIKTKQNGLNPAVRKHRKCNFFQCVIHSRVIWDPRAKPKGLLGGHLNIRSVIPKSDQIQHLLTDSNLDFLCLSETWLHKHYPCAALLVPGYNVFRRDRIEGRGGGVMIYIKEHIRCKQIEWSCDNELECIGLNVTLSPQMSFTLIGMYRPPSTKSVFFDQFNTMLRECDFGKEVILMGDFNINYEDKCCRKTLKRITNTFDLTQLVKGPTRVTCCSKTQIDLVFSNKPERVTKSFNMVTGLSDHNLTLIARKLSKNRFNLSTVRKPDQLRIPKSELNNFEKAIKGINWNDLLSYTDVEADSQVFLSTIQTTINGFLKKIKSKPGQKSTLPWLNGEIWKLMKERDYALKIALKSKLEHDRRRFTMLRNKVMKEIRQAKANFFINIIGEAKGNSKLIWENLKKLTGKDHSNTAKRLEIMVNNNLTQDAVEIAIAFNSYFIDSVRVLTQNPSTCFLGSVLVNDTQPVFIIREVSESKVNKVFSSLKNSKAKDVFGMDSTFLKNYKESLIGPITKVTNTSIGLGVFPRVWKSAIITAIFKSGDPANVSNYRPISILPVVSKVVEKCVAEQLIAHLNNSPFTLHSMQFGFRAKHSTETVNCFLLENVKSKMDKGGAVGAVFLDLRKAFDTVNHEILITKLSKFNFSPDALRWMKPYLEGRTQCVRVSNELSPTRSYDVGVPQGSILGPLLFSLYINDLPSVCTGSEVQMYADDTVIYVHAKSKQQAAQELTTVMVQVTKWLSDSCLHLNVKKTVCMFFTKRATDATEPDVYVSGEKLQVVSDFKYLGIILDSNLSFKKHVKKVIQITKFNLANFRFIRNCLTTEVAKLYFKSMILPHLTYCLTSWAQACCTTLKPIQSVYKQALKVLDRKPNSHHHCHILRKHELLSWENLVHYTDACLVFKILNGLAPPPLNIFVKQKTQTYGSRSTRSAMRGDCIVPLRKSTFSKSAFSVRASHVWNTLPSDTHNCTTYHTFTKCLKTWLKVNPICEHGP</sequence>
<keyword evidence="2" id="KW-1133">Transmembrane helix</keyword>
<evidence type="ECO:0000256" key="2">
    <source>
        <dbReference type="SAM" id="Phobius"/>
    </source>
</evidence>
<evidence type="ECO:0000313" key="4">
    <source>
        <dbReference type="Ensembl" id="ENSOKIP00005115772.1"/>
    </source>
</evidence>
<dbReference type="AlphaFoldDB" id="A0A8C7LRP0"/>
<keyword evidence="5" id="KW-1185">Reference proteome</keyword>
<feature type="transmembrane region" description="Helical" evidence="2">
    <location>
        <begin position="51"/>
        <end position="73"/>
    </location>
</feature>
<dbReference type="Pfam" id="PF00078">
    <property type="entry name" value="RVT_1"/>
    <property type="match status" value="1"/>
</dbReference>
<dbReference type="Gene3D" id="3.60.10.10">
    <property type="entry name" value="Endonuclease/exonuclease/phosphatase"/>
    <property type="match status" value="1"/>
</dbReference>
<dbReference type="PROSITE" id="PS50878">
    <property type="entry name" value="RT_POL"/>
    <property type="match status" value="1"/>
</dbReference>
<reference evidence="4" key="2">
    <citation type="submission" date="2025-09" db="UniProtKB">
        <authorList>
            <consortium name="Ensembl"/>
        </authorList>
    </citation>
    <scope>IDENTIFICATION</scope>
</reference>
<evidence type="ECO:0000259" key="3">
    <source>
        <dbReference type="PROSITE" id="PS50878"/>
    </source>
</evidence>
<evidence type="ECO:0000313" key="5">
    <source>
        <dbReference type="Proteomes" id="UP000694557"/>
    </source>
</evidence>
<dbReference type="GeneTree" id="ENSGT01120000271879"/>
<reference evidence="4" key="1">
    <citation type="submission" date="2025-08" db="UniProtKB">
        <authorList>
            <consortium name="Ensembl"/>
        </authorList>
    </citation>
    <scope>IDENTIFICATION</scope>
</reference>
<dbReference type="PANTHER" id="PTHR47510">
    <property type="entry name" value="REVERSE TRANSCRIPTASE DOMAIN-CONTAINING PROTEIN"/>
    <property type="match status" value="1"/>
</dbReference>
<dbReference type="Proteomes" id="UP000694557">
    <property type="component" value="Unassembled WGS sequence"/>
</dbReference>
<name>A0A8C7LRP0_ONCKI</name>
<dbReference type="InterPro" id="IPR005135">
    <property type="entry name" value="Endo/exonuclease/phosphatase"/>
</dbReference>
<accession>A0A8C7LRP0</accession>
<protein>
    <recommendedName>
        <fullName evidence="3">Reverse transcriptase domain-containing protein</fullName>
    </recommendedName>
</protein>
<dbReference type="InterPro" id="IPR000477">
    <property type="entry name" value="RT_dom"/>
</dbReference>
<dbReference type="SUPFAM" id="SSF56672">
    <property type="entry name" value="DNA/RNA polymerases"/>
    <property type="match status" value="1"/>
</dbReference>
<feature type="region of interest" description="Disordered" evidence="1">
    <location>
        <begin position="1"/>
        <end position="22"/>
    </location>
</feature>
<dbReference type="SUPFAM" id="SSF56219">
    <property type="entry name" value="DNase I-like"/>
    <property type="match status" value="1"/>
</dbReference>
<feature type="domain" description="Reverse transcriptase" evidence="3">
    <location>
        <begin position="762"/>
        <end position="1032"/>
    </location>
</feature>
<dbReference type="Pfam" id="PF03372">
    <property type="entry name" value="Exo_endo_phos"/>
    <property type="match status" value="1"/>
</dbReference>
<dbReference type="Ensembl" id="ENSOKIT00005123835.1">
    <property type="protein sequence ID" value="ENSOKIP00005115772.1"/>
    <property type="gene ID" value="ENSOKIG00005050190.1"/>
</dbReference>
<proteinExistence type="predicted"/>
<keyword evidence="2" id="KW-0472">Membrane</keyword>
<dbReference type="InterPro" id="IPR036691">
    <property type="entry name" value="Endo/exonu/phosph_ase_sf"/>
</dbReference>
<dbReference type="InterPro" id="IPR043502">
    <property type="entry name" value="DNA/RNA_pol_sf"/>
</dbReference>
<keyword evidence="2" id="KW-0812">Transmembrane</keyword>